<dbReference type="InterPro" id="IPR032466">
    <property type="entry name" value="Metal_Hydrolase"/>
</dbReference>
<comment type="caution">
    <text evidence="3">The sequence shown here is derived from an EMBL/GenBank/DDBJ whole genome shotgun (WGS) entry which is preliminary data.</text>
</comment>
<accession>A0A9X2HPI0</accession>
<reference evidence="3" key="1">
    <citation type="submission" date="2022-05" db="EMBL/GenBank/DDBJ databases">
        <title>Sphingomonas sp. strain MG17 Genome sequencing and assembly.</title>
        <authorList>
            <person name="Kim I."/>
        </authorList>
    </citation>
    <scope>NUCLEOTIDE SEQUENCE</scope>
    <source>
        <strain evidence="3">MG17</strain>
    </source>
</reference>
<evidence type="ECO:0000256" key="1">
    <source>
        <dbReference type="ARBA" id="ARBA00009820"/>
    </source>
</evidence>
<sequence length="1026" mass="110599">MRRREVLAASGGAGLALAAGAPVPAGAVDRKRDVTVSEATNVALAASPDGKRIAFDLLGILWTIPAGGGEAIRLTGDFDDIAQPDWSPDGKRIAFQSYRTGNFQIWSIAPDGTGLRQHSDGPFDHREVRWSPDGRTIAFASDRSGGRYAIHLLDIASGRVSLFSRGTGQDSEPAWSPDGKRIAYVTDGTKLMVVDLAGRGEQVAIVASPATLRAPSFAPDGRLAYLRVEAGGVTLVVDGKDRIVGQDLYVFRPAWLPNGDYLYGAAGHIRTMSATGVSRIVPFSLKAPVRTPNYAKRRRDFDSAARRPVAGIASPMLSPDGRTVAFAALSQLWTMPIGGRPVRLTDDGWYKCHPAWSPDGRMLAYACDRGGTLQLWLRDLRDGAERQLTSLPNAAAVSPAWSQDGKLIAFLTQDGELHTVELASGAVRKVYDALWEPGRPSFGPEARTIALAAFKPASARYREGLSEILTIDRATGRGSYAPVLPGKSIATRGDDGPVWSPDGKAMAFVFASTLWTAPVDANGTFTGKPKQLNAEVTDAISWSGDSKSILYLCNGKLRLIAAAGGKPRTIPCALDWANARVAGRMVVRAGRLWDASGPAYRRDTDVVIEGNRIAAIVPRGSVTDADARVIDGGRLTLLPGLIDMHTHRQMQGYAYGDRMGRLWLAMGVTATRSPGAPAYHMVEDREAIDSGARIGARHYATGEAIDGSRIFYNFMRPVTEPGQLALELSRARALSYDMVKTYVRLPHADQADVARAAHAMGMHLSSHYHYPALASGMDCVEHMGATSRYGYSRTMTTLGGGYQDVNGLFAAARAGRVPTLFSAHALLGESDEWLDDPRIRALYPAWDYAKLAARVKLMRESDPAPALANLARQVRQIRDIMAAGWHVMTGTDAPIDFSGISLHLNLRGMVRFGITPHEALLTATRHSGEFMNEPIGRIAPSMLADMILVDGDPLNRIEDAAKVKWIILNGTPQTPDALIAPFAGVRTSAGVRETPRRAHAGPPQHWWEDAAYTASARTSCCADHLA</sequence>
<dbReference type="Gene3D" id="2.30.40.10">
    <property type="entry name" value="Urease, subunit C, domain 1"/>
    <property type="match status" value="1"/>
</dbReference>
<dbReference type="InterPro" id="IPR011059">
    <property type="entry name" value="Metal-dep_hydrolase_composite"/>
</dbReference>
<dbReference type="PANTHER" id="PTHR36842:SF1">
    <property type="entry name" value="PROTEIN TOLB"/>
    <property type="match status" value="1"/>
</dbReference>
<dbReference type="SUPFAM" id="SSF51556">
    <property type="entry name" value="Metallo-dependent hydrolases"/>
    <property type="match status" value="1"/>
</dbReference>
<gene>
    <name evidence="3" type="ORF">M9978_11910</name>
</gene>
<organism evidence="3 4">
    <name type="scientific">Sphingomonas tagetis</name>
    <dbReference type="NCBI Taxonomy" id="2949092"/>
    <lineage>
        <taxon>Bacteria</taxon>
        <taxon>Pseudomonadati</taxon>
        <taxon>Pseudomonadota</taxon>
        <taxon>Alphaproteobacteria</taxon>
        <taxon>Sphingomonadales</taxon>
        <taxon>Sphingomonadaceae</taxon>
        <taxon>Sphingomonas</taxon>
    </lineage>
</organism>
<dbReference type="InterPro" id="IPR006311">
    <property type="entry name" value="TAT_signal"/>
</dbReference>
<dbReference type="Gene3D" id="2.120.10.30">
    <property type="entry name" value="TolB, C-terminal domain"/>
    <property type="match status" value="4"/>
</dbReference>
<dbReference type="EMBL" id="JAMLDX010000008">
    <property type="protein sequence ID" value="MCP3731133.1"/>
    <property type="molecule type" value="Genomic_DNA"/>
</dbReference>
<proteinExistence type="inferred from homology"/>
<evidence type="ECO:0000313" key="4">
    <source>
        <dbReference type="Proteomes" id="UP001139451"/>
    </source>
</evidence>
<dbReference type="InterPro" id="IPR006680">
    <property type="entry name" value="Amidohydro-rel"/>
</dbReference>
<dbReference type="InterPro" id="IPR011659">
    <property type="entry name" value="WD40"/>
</dbReference>
<dbReference type="PROSITE" id="PS51318">
    <property type="entry name" value="TAT"/>
    <property type="match status" value="1"/>
</dbReference>
<dbReference type="Gene3D" id="3.20.20.140">
    <property type="entry name" value="Metal-dependent hydrolases"/>
    <property type="match status" value="1"/>
</dbReference>
<dbReference type="Proteomes" id="UP001139451">
    <property type="component" value="Unassembled WGS sequence"/>
</dbReference>
<dbReference type="SUPFAM" id="SSF82171">
    <property type="entry name" value="DPP6 N-terminal domain-like"/>
    <property type="match status" value="3"/>
</dbReference>
<evidence type="ECO:0000259" key="2">
    <source>
        <dbReference type="Pfam" id="PF01979"/>
    </source>
</evidence>
<protein>
    <submittedName>
        <fullName evidence="3">Amidohydrolase family protein</fullName>
    </submittedName>
</protein>
<evidence type="ECO:0000313" key="3">
    <source>
        <dbReference type="EMBL" id="MCP3731133.1"/>
    </source>
</evidence>
<dbReference type="GO" id="GO:0016810">
    <property type="term" value="F:hydrolase activity, acting on carbon-nitrogen (but not peptide) bonds"/>
    <property type="evidence" value="ECO:0007669"/>
    <property type="project" value="InterPro"/>
</dbReference>
<dbReference type="PANTHER" id="PTHR36842">
    <property type="entry name" value="PROTEIN TOLB HOMOLOG"/>
    <property type="match status" value="1"/>
</dbReference>
<keyword evidence="4" id="KW-1185">Reference proteome</keyword>
<dbReference type="RefSeq" id="WP_254293439.1">
    <property type="nucleotide sequence ID" value="NZ_JAMLDX010000008.1"/>
</dbReference>
<dbReference type="Pfam" id="PF07676">
    <property type="entry name" value="PD40"/>
    <property type="match status" value="6"/>
</dbReference>
<dbReference type="Pfam" id="PF01979">
    <property type="entry name" value="Amidohydro_1"/>
    <property type="match status" value="1"/>
</dbReference>
<dbReference type="InterPro" id="IPR011042">
    <property type="entry name" value="6-blade_b-propeller_TolB-like"/>
</dbReference>
<comment type="similarity">
    <text evidence="1">Belongs to the TolB family.</text>
</comment>
<dbReference type="SUPFAM" id="SSF51338">
    <property type="entry name" value="Composite domain of metallo-dependent hydrolases"/>
    <property type="match status" value="1"/>
</dbReference>
<feature type="domain" description="Amidohydrolase-related" evidence="2">
    <location>
        <begin position="636"/>
        <end position="967"/>
    </location>
</feature>
<dbReference type="AlphaFoldDB" id="A0A9X2HPI0"/>
<name>A0A9X2HPI0_9SPHN</name>